<accession>A0A100WAT2</accession>
<keyword evidence="3" id="KW-1185">Reference proteome</keyword>
<dbReference type="Proteomes" id="UP000069443">
    <property type="component" value="Unassembled WGS sequence"/>
</dbReference>
<organism evidence="2 3">
    <name type="scientific">Mycolicibacterium canariasense</name>
    <name type="common">Mycobacterium canariasense</name>
    <dbReference type="NCBI Taxonomy" id="228230"/>
    <lineage>
        <taxon>Bacteria</taxon>
        <taxon>Bacillati</taxon>
        <taxon>Actinomycetota</taxon>
        <taxon>Actinomycetes</taxon>
        <taxon>Mycobacteriales</taxon>
        <taxon>Mycobacteriaceae</taxon>
        <taxon>Mycolicibacterium</taxon>
    </lineage>
</organism>
<dbReference type="OrthoDB" id="3278073at2"/>
<dbReference type="InterPro" id="IPR001106">
    <property type="entry name" value="Aromatic_Lyase"/>
</dbReference>
<dbReference type="GO" id="GO:0016841">
    <property type="term" value="F:ammonia-lyase activity"/>
    <property type="evidence" value="ECO:0007669"/>
    <property type="project" value="UniProtKB-ARBA"/>
</dbReference>
<dbReference type="Gene3D" id="1.20.200.10">
    <property type="entry name" value="Fumarase/aspartase (Central domain)"/>
    <property type="match status" value="1"/>
</dbReference>
<dbReference type="EMBL" id="BCSY01000035">
    <property type="protein sequence ID" value="GAS94674.1"/>
    <property type="molecule type" value="Genomic_DNA"/>
</dbReference>
<protein>
    <submittedName>
        <fullName evidence="2">Histidine ammonia-lyase</fullName>
    </submittedName>
</protein>
<dbReference type="STRING" id="228230.RMCC_1640"/>
<evidence type="ECO:0000256" key="1">
    <source>
        <dbReference type="ARBA" id="ARBA00023239"/>
    </source>
</evidence>
<dbReference type="Pfam" id="PF00221">
    <property type="entry name" value="Lyase_aromatic"/>
    <property type="match status" value="1"/>
</dbReference>
<dbReference type="PANTHER" id="PTHR10362">
    <property type="entry name" value="HISTIDINE AMMONIA-LYASE"/>
    <property type="match status" value="1"/>
</dbReference>
<evidence type="ECO:0000313" key="2">
    <source>
        <dbReference type="EMBL" id="GAS94674.1"/>
    </source>
</evidence>
<dbReference type="InterPro" id="IPR024083">
    <property type="entry name" value="Fumarase/histidase_N"/>
</dbReference>
<gene>
    <name evidence="2" type="ORF">RMCC_1640</name>
</gene>
<evidence type="ECO:0000313" key="3">
    <source>
        <dbReference type="Proteomes" id="UP000069443"/>
    </source>
</evidence>
<dbReference type="AlphaFoldDB" id="A0A100WAT2"/>
<name>A0A100WAT2_MYCCR</name>
<dbReference type="SUPFAM" id="SSF48557">
    <property type="entry name" value="L-aspartase-like"/>
    <property type="match status" value="1"/>
</dbReference>
<reference evidence="3" key="2">
    <citation type="submission" date="2016-02" db="EMBL/GenBank/DDBJ databases">
        <title>Draft genome sequence of five rapidly growing Mycobacterium species.</title>
        <authorList>
            <person name="Katahira K."/>
            <person name="Gotou Y."/>
            <person name="Iida K."/>
            <person name="Ogura Y."/>
            <person name="Hayashi T."/>
        </authorList>
    </citation>
    <scope>NUCLEOTIDE SEQUENCE [LARGE SCALE GENOMIC DNA]</scope>
    <source>
        <strain evidence="3">JCM15298</strain>
    </source>
</reference>
<dbReference type="InterPro" id="IPR008948">
    <property type="entry name" value="L-Aspartase-like"/>
</dbReference>
<comment type="caution">
    <text evidence="2">The sequence shown here is derived from an EMBL/GenBank/DDBJ whole genome shotgun (WGS) entry which is preliminary data.</text>
</comment>
<keyword evidence="1 2" id="KW-0456">Lyase</keyword>
<dbReference type="Gene3D" id="1.10.275.10">
    <property type="entry name" value="Fumarase/aspartase (N-terminal domain)"/>
    <property type="match status" value="1"/>
</dbReference>
<dbReference type="RefSeq" id="WP_062655926.1">
    <property type="nucleotide sequence ID" value="NZ_BCSY01000035.1"/>
</dbReference>
<sequence length="485" mass="50904">MIVLTGAGTIADVVTLADRRDQVCVAPAVLDAVTRAHRQAAELSSRFATYGRTTGVGANRSTPVAPDDDDYGLRLLRSHAADAGDPLDDRTVRAMLAVRLIQLCIPGAGLDPHILGGLERMLNDDALPELRHYASIGTGDLAALAGTALTLMGERPATGPLVAMPPWGADSALPFMSSSALTVGRSCLAADELIRLERASSVIYMLSFLALDGNPSAFAAPAARAAAAPEVDALAARLRSLFTGAGHPDHRPARIQDPYGLRVYPVAQASVVATLKALVGQLERTLNTAQENPLFDIDGDQVVHHGAFYQAALSLELDGTTLALALTAPITHSRIRMLNDPETNGRNAFLAVAEDGSSGVMMVEYVAAGAIAEIRAAAQPASVGTLVLSRGMEEDATFASQSALQLERSVAAYRVLLCCELVGALRLLRQRGLHRRFTGVAGQALALVADLPWDDADRDLRGDLAAAEALLDDLGRLVPAGDPLS</sequence>
<reference evidence="3" key="1">
    <citation type="journal article" date="2016" name="Genome Announc.">
        <title>Draft Genome Sequences of Five Rapidly Growing Mycobacterium Species, M. thermoresistibile, M. fortuitum subsp. acetamidolyticum, M. canariasense, M. brisbanense, and M. novocastrense.</title>
        <authorList>
            <person name="Katahira K."/>
            <person name="Ogura Y."/>
            <person name="Gotoh Y."/>
            <person name="Hayashi T."/>
        </authorList>
    </citation>
    <scope>NUCLEOTIDE SEQUENCE [LARGE SCALE GENOMIC DNA]</scope>
    <source>
        <strain evidence="3">JCM15298</strain>
    </source>
</reference>
<proteinExistence type="predicted"/>